<reference evidence="2" key="1">
    <citation type="submission" date="2023-03" db="EMBL/GenBank/DDBJ databases">
        <title>MT1 and MT2 Draft Genomes of Novel Species.</title>
        <authorList>
            <person name="Venkateswaran K."/>
        </authorList>
    </citation>
    <scope>NUCLEOTIDE SEQUENCE</scope>
    <source>
        <strain evidence="2">F6_3S_P_2</strain>
    </source>
</reference>
<dbReference type="RefSeq" id="WP_301241773.1">
    <property type="nucleotide sequence ID" value="NZ_JAROCC010000001.1"/>
</dbReference>
<dbReference type="PROSITE" id="PS51257">
    <property type="entry name" value="PROKAR_LIPOPROTEIN"/>
    <property type="match status" value="1"/>
</dbReference>
<evidence type="ECO:0000256" key="1">
    <source>
        <dbReference type="SAM" id="SignalP"/>
    </source>
</evidence>
<dbReference type="EMBL" id="JAROCC010000001">
    <property type="protein sequence ID" value="MDN4606233.1"/>
    <property type="molecule type" value="Genomic_DNA"/>
</dbReference>
<feature type="chain" id="PRO_5046509349" description="Lipoprotein" evidence="1">
    <location>
        <begin position="20"/>
        <end position="173"/>
    </location>
</feature>
<feature type="signal peptide" evidence="1">
    <location>
        <begin position="1"/>
        <end position="19"/>
    </location>
</feature>
<evidence type="ECO:0000313" key="2">
    <source>
        <dbReference type="EMBL" id="MDN4606233.1"/>
    </source>
</evidence>
<organism evidence="2 3">
    <name type="scientific">Sporosarcina highlanderae</name>
    <dbReference type="NCBI Taxonomy" id="3035916"/>
    <lineage>
        <taxon>Bacteria</taxon>
        <taxon>Bacillati</taxon>
        <taxon>Bacillota</taxon>
        <taxon>Bacilli</taxon>
        <taxon>Bacillales</taxon>
        <taxon>Caryophanaceae</taxon>
        <taxon>Sporosarcina</taxon>
    </lineage>
</organism>
<keyword evidence="1" id="KW-0732">Signal</keyword>
<protein>
    <recommendedName>
        <fullName evidence="4">Lipoprotein</fullName>
    </recommendedName>
</protein>
<name>A0ABT8JM52_9BACL</name>
<gene>
    <name evidence="2" type="ORF">P5G49_01905</name>
</gene>
<comment type="caution">
    <text evidence="2">The sequence shown here is derived from an EMBL/GenBank/DDBJ whole genome shotgun (WGS) entry which is preliminary data.</text>
</comment>
<evidence type="ECO:0008006" key="4">
    <source>
        <dbReference type="Google" id="ProtNLM"/>
    </source>
</evidence>
<accession>A0ABT8JM52</accession>
<sequence>MKRAFILFLFLLLTACSQTDKNHENPTGGEPIQKTKQDFGKPVLHIGVDAGVTMAIIDKYCWEVEGKTCSIVPDKPHDLLLGKFSLTVPKGQEISFRIGARSFEELVLNDMESVTMTQFFKSEESEVEVPEDEDGSRSFIAPNEPGRYFYSGLIRWDSEVKGEASFAFSIVVK</sequence>
<proteinExistence type="predicted"/>
<dbReference type="Proteomes" id="UP001175097">
    <property type="component" value="Unassembled WGS sequence"/>
</dbReference>
<evidence type="ECO:0000313" key="3">
    <source>
        <dbReference type="Proteomes" id="UP001175097"/>
    </source>
</evidence>
<keyword evidence="3" id="KW-1185">Reference proteome</keyword>